<proteinExistence type="predicted"/>
<evidence type="ECO:0000313" key="1">
    <source>
        <dbReference type="EMBL" id="TNJ38885.1"/>
    </source>
</evidence>
<organism evidence="1 2">
    <name type="scientific">Chlorobaculum thiosulfatiphilum</name>
    <name type="common">Chlorobium limicola f.sp. thiosulfatophilum</name>
    <dbReference type="NCBI Taxonomy" id="115852"/>
    <lineage>
        <taxon>Bacteria</taxon>
        <taxon>Pseudomonadati</taxon>
        <taxon>Chlorobiota</taxon>
        <taxon>Chlorobiia</taxon>
        <taxon>Chlorobiales</taxon>
        <taxon>Chlorobiaceae</taxon>
        <taxon>Chlorobaculum</taxon>
    </lineage>
</organism>
<dbReference type="AlphaFoldDB" id="A0A5C4S6F7"/>
<accession>A0A5C4S6F7</accession>
<comment type="caution">
    <text evidence="1">The sequence shown here is derived from an EMBL/GenBank/DDBJ whole genome shotgun (WGS) entry which is preliminary data.</text>
</comment>
<protein>
    <submittedName>
        <fullName evidence="1">Uncharacterized protein</fullName>
    </submittedName>
</protein>
<keyword evidence="2" id="KW-1185">Reference proteome</keyword>
<sequence>MALNTEETRRCIGWSSRVMDLLVTGRAMISIRERAIPLFFIDMLLLARSEFPRHGDRSVISRSRRLSDRKGRIGSSPCTIAAPESPAGFYYKIP</sequence>
<gene>
    <name evidence="1" type="ORF">FGF66_07095</name>
</gene>
<dbReference type="Proteomes" id="UP000308271">
    <property type="component" value="Unassembled WGS sequence"/>
</dbReference>
<evidence type="ECO:0000313" key="2">
    <source>
        <dbReference type="Proteomes" id="UP000308271"/>
    </source>
</evidence>
<name>A0A5C4S6F7_CHLTI</name>
<reference evidence="1 2" key="1">
    <citation type="submission" date="2019-05" db="EMBL/GenBank/DDBJ databases">
        <title>Draft Whole-Genome sequence of the green sulfur bacterium Chlorobaculum thiosulfatiphilum DSM 249.</title>
        <authorList>
            <person name="Meyer T.E."/>
            <person name="Kyndt J.A."/>
        </authorList>
    </citation>
    <scope>NUCLEOTIDE SEQUENCE [LARGE SCALE GENOMIC DNA]</scope>
    <source>
        <strain evidence="1 2">DSM 249</strain>
    </source>
</reference>
<dbReference type="EMBL" id="VDCH01000012">
    <property type="protein sequence ID" value="TNJ38885.1"/>
    <property type="molecule type" value="Genomic_DNA"/>
</dbReference>
<dbReference type="OrthoDB" id="9954643at2"/>